<proteinExistence type="inferred from homology"/>
<dbReference type="NCBIfam" id="TIGR04271">
    <property type="entry name" value="ThiI_C_thiazole"/>
    <property type="match status" value="1"/>
</dbReference>
<dbReference type="PROSITE" id="PS50206">
    <property type="entry name" value="RHODANESE_3"/>
    <property type="match status" value="1"/>
</dbReference>
<evidence type="ECO:0000259" key="12">
    <source>
        <dbReference type="PROSITE" id="PS50206"/>
    </source>
</evidence>
<dbReference type="GO" id="GO:0000049">
    <property type="term" value="F:tRNA binding"/>
    <property type="evidence" value="ECO:0007669"/>
    <property type="project" value="UniProtKB-UniRule"/>
</dbReference>
<comment type="pathway">
    <text evidence="11">Cofactor biosynthesis; thiamine diphosphate biosynthesis.</text>
</comment>
<feature type="binding site" evidence="11">
    <location>
        <position position="267"/>
    </location>
    <ligand>
        <name>ATP</name>
        <dbReference type="ChEBI" id="CHEBI:30616"/>
    </ligand>
</feature>
<dbReference type="EMBL" id="PRDL01000001">
    <property type="protein sequence ID" value="MBE8718893.1"/>
    <property type="molecule type" value="Genomic_DNA"/>
</dbReference>
<keyword evidence="7 11" id="KW-0694">RNA-binding</keyword>
<comment type="catalytic activity">
    <reaction evidence="11">
        <text>[ThiI sulfur-carrier protein]-S-sulfanyl-L-cysteine + a uridine in tRNA + 2 reduced [2Fe-2S]-[ferredoxin] + ATP + H(+) = [ThiI sulfur-carrier protein]-L-cysteine + a 4-thiouridine in tRNA + 2 oxidized [2Fe-2S]-[ferredoxin] + AMP + diphosphate</text>
        <dbReference type="Rhea" id="RHEA:24176"/>
        <dbReference type="Rhea" id="RHEA-COMP:10000"/>
        <dbReference type="Rhea" id="RHEA-COMP:10001"/>
        <dbReference type="Rhea" id="RHEA-COMP:13337"/>
        <dbReference type="Rhea" id="RHEA-COMP:13338"/>
        <dbReference type="Rhea" id="RHEA-COMP:13339"/>
        <dbReference type="Rhea" id="RHEA-COMP:13340"/>
        <dbReference type="ChEBI" id="CHEBI:15378"/>
        <dbReference type="ChEBI" id="CHEBI:29950"/>
        <dbReference type="ChEBI" id="CHEBI:30616"/>
        <dbReference type="ChEBI" id="CHEBI:33019"/>
        <dbReference type="ChEBI" id="CHEBI:33737"/>
        <dbReference type="ChEBI" id="CHEBI:33738"/>
        <dbReference type="ChEBI" id="CHEBI:61963"/>
        <dbReference type="ChEBI" id="CHEBI:65315"/>
        <dbReference type="ChEBI" id="CHEBI:136798"/>
        <dbReference type="ChEBI" id="CHEBI:456215"/>
        <dbReference type="EC" id="2.8.1.4"/>
    </reaction>
</comment>
<dbReference type="PROSITE" id="PS51165">
    <property type="entry name" value="THUMP"/>
    <property type="match status" value="1"/>
</dbReference>
<dbReference type="SMART" id="SM00981">
    <property type="entry name" value="THUMP"/>
    <property type="match status" value="1"/>
</dbReference>
<dbReference type="InterPro" id="IPR036873">
    <property type="entry name" value="Rhodanese-like_dom_sf"/>
</dbReference>
<evidence type="ECO:0000256" key="2">
    <source>
        <dbReference type="ARBA" id="ARBA00022490"/>
    </source>
</evidence>
<dbReference type="InterPro" id="IPR049961">
    <property type="entry name" value="ThiI_N"/>
</dbReference>
<dbReference type="CDD" id="cd11716">
    <property type="entry name" value="THUMP_ThiI"/>
    <property type="match status" value="1"/>
</dbReference>
<feature type="binding site" evidence="11">
    <location>
        <position position="289"/>
    </location>
    <ligand>
        <name>ATP</name>
        <dbReference type="ChEBI" id="CHEBI:30616"/>
    </ligand>
</feature>
<keyword evidence="8 11" id="KW-0784">Thiamine biosynthesis</keyword>
<dbReference type="AlphaFoldDB" id="A0A928V6N8"/>
<keyword evidence="6 11" id="KW-0067">ATP-binding</keyword>
<evidence type="ECO:0000256" key="11">
    <source>
        <dbReference type="HAMAP-Rule" id="MF_00021"/>
    </source>
</evidence>
<dbReference type="InterPro" id="IPR014729">
    <property type="entry name" value="Rossmann-like_a/b/a_fold"/>
</dbReference>
<dbReference type="RefSeq" id="WP_193911829.1">
    <property type="nucleotide sequence ID" value="NZ_PRDL01000001.1"/>
</dbReference>
<dbReference type="GO" id="GO:0009229">
    <property type="term" value="P:thiamine diphosphate biosynthetic process"/>
    <property type="evidence" value="ECO:0007669"/>
    <property type="project" value="UniProtKB-UniRule"/>
</dbReference>
<evidence type="ECO:0000256" key="9">
    <source>
        <dbReference type="ARBA" id="ARBA00023157"/>
    </source>
</evidence>
<feature type="domain" description="THUMP" evidence="13">
    <location>
        <begin position="63"/>
        <end position="167"/>
    </location>
</feature>
<dbReference type="Pfam" id="PF02926">
    <property type="entry name" value="THUMP"/>
    <property type="match status" value="1"/>
</dbReference>
<evidence type="ECO:0000256" key="4">
    <source>
        <dbReference type="ARBA" id="ARBA00022679"/>
    </source>
</evidence>
<dbReference type="GO" id="GO:0005524">
    <property type="term" value="F:ATP binding"/>
    <property type="evidence" value="ECO:0007669"/>
    <property type="project" value="UniProtKB-UniRule"/>
</dbReference>
<keyword evidence="9" id="KW-1015">Disulfide bond</keyword>
<evidence type="ECO:0000259" key="13">
    <source>
        <dbReference type="PROSITE" id="PS51165"/>
    </source>
</evidence>
<accession>A0A928V6N8</accession>
<organism evidence="14 15">
    <name type="scientific">Cellvibrio polysaccharolyticus</name>
    <dbReference type="NCBI Taxonomy" id="2082724"/>
    <lineage>
        <taxon>Bacteria</taxon>
        <taxon>Pseudomonadati</taxon>
        <taxon>Pseudomonadota</taxon>
        <taxon>Gammaproteobacteria</taxon>
        <taxon>Cellvibrionales</taxon>
        <taxon>Cellvibrionaceae</taxon>
        <taxon>Cellvibrio</taxon>
    </lineage>
</organism>
<dbReference type="InterPro" id="IPR049962">
    <property type="entry name" value="THUMP_ThiI"/>
</dbReference>
<keyword evidence="2 11" id="KW-0963">Cytoplasm</keyword>
<dbReference type="GO" id="GO:0140741">
    <property type="term" value="F:tRNA-uracil-4 sulfurtransferase activity"/>
    <property type="evidence" value="ECO:0007669"/>
    <property type="project" value="UniProtKB-EC"/>
</dbReference>
<dbReference type="CDD" id="cd00158">
    <property type="entry name" value="RHOD"/>
    <property type="match status" value="1"/>
</dbReference>
<dbReference type="EC" id="2.8.1.4" evidence="11"/>
<gene>
    <name evidence="11" type="primary">thiI</name>
    <name evidence="14" type="ORF">C4F51_17095</name>
</gene>
<feature type="binding site" evidence="11">
    <location>
        <position position="298"/>
    </location>
    <ligand>
        <name>ATP</name>
        <dbReference type="ChEBI" id="CHEBI:30616"/>
    </ligand>
</feature>
<evidence type="ECO:0000256" key="8">
    <source>
        <dbReference type="ARBA" id="ARBA00022977"/>
    </source>
</evidence>
<dbReference type="SUPFAM" id="SSF52821">
    <property type="entry name" value="Rhodanese/Cell cycle control phosphatase"/>
    <property type="match status" value="1"/>
</dbReference>
<name>A0A928V6N8_9GAMM</name>
<evidence type="ECO:0000313" key="14">
    <source>
        <dbReference type="EMBL" id="MBE8718893.1"/>
    </source>
</evidence>
<reference evidence="14" key="1">
    <citation type="submission" date="2018-07" db="EMBL/GenBank/DDBJ databases">
        <title>Genome assembly of strain Ka43.</title>
        <authorList>
            <person name="Kukolya J."/>
            <person name="Nagy I."/>
            <person name="Horvath B."/>
            <person name="Toth A."/>
        </authorList>
    </citation>
    <scope>NUCLEOTIDE SEQUENCE</scope>
    <source>
        <strain evidence="14">KB43</strain>
    </source>
</reference>
<comment type="caution">
    <text evidence="11">Lacks conserved residue(s) required for the propagation of feature annotation.</text>
</comment>
<dbReference type="GO" id="GO:0002937">
    <property type="term" value="P:tRNA 4-thiouridine biosynthesis"/>
    <property type="evidence" value="ECO:0007669"/>
    <property type="project" value="TreeGrafter"/>
</dbReference>
<comment type="similarity">
    <text evidence="11">Belongs to the ThiI family.</text>
</comment>
<dbReference type="GO" id="GO:0004810">
    <property type="term" value="F:CCA tRNA nucleotidyltransferase activity"/>
    <property type="evidence" value="ECO:0007669"/>
    <property type="project" value="InterPro"/>
</dbReference>
<keyword evidence="4 11" id="KW-0808">Transferase</keyword>
<comment type="catalytic activity">
    <reaction evidence="11">
        <text>[ThiS sulfur-carrier protein]-C-terminal Gly-Gly-AMP + S-sulfanyl-L-cysteinyl-[cysteine desulfurase] + AH2 = [ThiS sulfur-carrier protein]-C-terminal-Gly-aminoethanethioate + L-cysteinyl-[cysteine desulfurase] + A + AMP + 2 H(+)</text>
        <dbReference type="Rhea" id="RHEA:43340"/>
        <dbReference type="Rhea" id="RHEA-COMP:12157"/>
        <dbReference type="Rhea" id="RHEA-COMP:12158"/>
        <dbReference type="Rhea" id="RHEA-COMP:12910"/>
        <dbReference type="Rhea" id="RHEA-COMP:19908"/>
        <dbReference type="ChEBI" id="CHEBI:13193"/>
        <dbReference type="ChEBI" id="CHEBI:15378"/>
        <dbReference type="ChEBI" id="CHEBI:17499"/>
        <dbReference type="ChEBI" id="CHEBI:29950"/>
        <dbReference type="ChEBI" id="CHEBI:61963"/>
        <dbReference type="ChEBI" id="CHEBI:90618"/>
        <dbReference type="ChEBI" id="CHEBI:232372"/>
        <dbReference type="ChEBI" id="CHEBI:456215"/>
    </reaction>
</comment>
<dbReference type="PANTHER" id="PTHR43209">
    <property type="entry name" value="TRNA SULFURTRANSFERASE"/>
    <property type="match status" value="1"/>
</dbReference>
<keyword evidence="15" id="KW-1185">Reference proteome</keyword>
<comment type="function">
    <text evidence="11">Catalyzes the ATP-dependent transfer of a sulfur to tRNA to produce 4-thiouridine in position 8 of tRNAs, which functions as a near-UV photosensor. Also catalyzes the transfer of sulfur to the sulfur carrier protein ThiS, forming ThiS-thiocarboxylate. This is a step in the synthesis of thiazole, in the thiamine biosynthesis pathway. The sulfur is donated as persulfide by IscS.</text>
</comment>
<dbReference type="Proteomes" id="UP000652567">
    <property type="component" value="Unassembled WGS sequence"/>
</dbReference>
<feature type="active site" description="Cysteine persulfide intermediate" evidence="11">
    <location>
        <position position="457"/>
    </location>
</feature>
<keyword evidence="3 11" id="KW-0820">tRNA-binding</keyword>
<dbReference type="InterPro" id="IPR054173">
    <property type="entry name" value="ThiI_fer"/>
</dbReference>
<dbReference type="SUPFAM" id="SSF143437">
    <property type="entry name" value="THUMP domain-like"/>
    <property type="match status" value="1"/>
</dbReference>
<evidence type="ECO:0000256" key="5">
    <source>
        <dbReference type="ARBA" id="ARBA00022741"/>
    </source>
</evidence>
<dbReference type="InterPro" id="IPR004114">
    <property type="entry name" value="THUMP_dom"/>
</dbReference>
<dbReference type="InterPro" id="IPR003720">
    <property type="entry name" value="tRNA_STrfase"/>
</dbReference>
<keyword evidence="5 11" id="KW-0547">Nucleotide-binding</keyword>
<dbReference type="PANTHER" id="PTHR43209:SF1">
    <property type="entry name" value="TRNA SULFURTRANSFERASE"/>
    <property type="match status" value="1"/>
</dbReference>
<evidence type="ECO:0000256" key="3">
    <source>
        <dbReference type="ARBA" id="ARBA00022555"/>
    </source>
</evidence>
<dbReference type="Pfam" id="PF02568">
    <property type="entry name" value="ThiI"/>
    <property type="match status" value="1"/>
</dbReference>
<dbReference type="Pfam" id="PF22025">
    <property type="entry name" value="ThiI_fer"/>
    <property type="match status" value="1"/>
</dbReference>
<comment type="subcellular location">
    <subcellularLocation>
        <location evidence="1 11">Cytoplasm</location>
    </subcellularLocation>
</comment>
<sequence>MHFIIKVFPEIFVKSAPVRKRFIKHLRDNLRRLMVQVDAKVEVKSDWEKLEVLSPGADELITAQVADILSRTPGIGNYSLITAYPLGDLDDIFQKVLPHWKEALADKSFCVRVKRNGNHVFSSVDVERYVGGGLLHNTPARAVDLHNPDIIVPLEIKHDRLFVISSKFKGLGGYPLGAQDAVLSLISGGFDSTVSTYLSIRRGLRSHYCFFNLGGRAHEIGVKEVAYYLWNKYGASHRVKFVSVPFEDVVREILEKVDNAYMGVILKRMMLRAAEQVAESLEIPALVTGESVAQVSSQTLINLNMIDRVTDMVVLRPLATMDKGEIIDLSRKIGTETFAASMPEYCGVISVNPTTRAKLHRVEKEESRFDFAVLERAIAERVAQNIDEVVDDLNADLSVPVIGFADASHTIIDIRHPDEEETRPLRVEGVTILKIPFYSLNNRFANLPQEQTYWLYCQKGVMSQLHAANLKDAGHGNIGVYRPEPVSACAIG</sequence>
<dbReference type="InterPro" id="IPR001763">
    <property type="entry name" value="Rhodanese-like_dom"/>
</dbReference>
<dbReference type="NCBIfam" id="TIGR00342">
    <property type="entry name" value="tRNA uracil 4-sulfurtransferase ThiI"/>
    <property type="match status" value="1"/>
</dbReference>
<dbReference type="Gene3D" id="3.40.250.10">
    <property type="entry name" value="Rhodanese-like domain"/>
    <property type="match status" value="1"/>
</dbReference>
<feature type="binding site" evidence="11">
    <location>
        <begin position="185"/>
        <end position="186"/>
    </location>
    <ligand>
        <name>ATP</name>
        <dbReference type="ChEBI" id="CHEBI:30616"/>
    </ligand>
</feature>
<dbReference type="GO" id="GO:0009228">
    <property type="term" value="P:thiamine biosynthetic process"/>
    <property type="evidence" value="ECO:0007669"/>
    <property type="project" value="UniProtKB-KW"/>
</dbReference>
<dbReference type="Gene3D" id="3.40.50.620">
    <property type="entry name" value="HUPs"/>
    <property type="match status" value="1"/>
</dbReference>
<dbReference type="CDD" id="cd01712">
    <property type="entry name" value="PPase_ThiI"/>
    <property type="match status" value="1"/>
</dbReference>
<dbReference type="GO" id="GO:0005829">
    <property type="term" value="C:cytosol"/>
    <property type="evidence" value="ECO:0007669"/>
    <property type="project" value="TreeGrafter"/>
</dbReference>
<evidence type="ECO:0000256" key="7">
    <source>
        <dbReference type="ARBA" id="ARBA00022884"/>
    </source>
</evidence>
<protein>
    <recommendedName>
        <fullName evidence="11">tRNA sulfurtransferase</fullName>
        <ecNumber evidence="11">2.8.1.4</ecNumber>
    </recommendedName>
    <alternativeName>
        <fullName evidence="11">Sulfur carrier protein ThiS sulfurtransferase</fullName>
    </alternativeName>
    <alternativeName>
        <fullName evidence="11">Thiamine biosynthesis protein ThiI</fullName>
    </alternativeName>
    <alternativeName>
        <fullName evidence="11">tRNA 4-thiouridine synthase</fullName>
    </alternativeName>
</protein>
<evidence type="ECO:0000313" key="15">
    <source>
        <dbReference type="Proteomes" id="UP000652567"/>
    </source>
</evidence>
<dbReference type="InterPro" id="IPR020536">
    <property type="entry name" value="ThiI_AANH"/>
</dbReference>
<keyword evidence="10" id="KW-0676">Redox-active center</keyword>
<dbReference type="HAMAP" id="MF_00021">
    <property type="entry name" value="ThiI"/>
    <property type="match status" value="1"/>
</dbReference>
<dbReference type="InterPro" id="IPR026340">
    <property type="entry name" value="THII_Thiazole_biosynth_dom"/>
</dbReference>
<evidence type="ECO:0000256" key="6">
    <source>
        <dbReference type="ARBA" id="ARBA00022840"/>
    </source>
</evidence>
<feature type="domain" description="Rhodanese" evidence="12">
    <location>
        <begin position="405"/>
        <end position="488"/>
    </location>
</feature>
<dbReference type="SUPFAM" id="SSF52402">
    <property type="entry name" value="Adenine nucleotide alpha hydrolases-like"/>
    <property type="match status" value="1"/>
</dbReference>
<evidence type="ECO:0000256" key="1">
    <source>
        <dbReference type="ARBA" id="ARBA00004496"/>
    </source>
</evidence>
<dbReference type="GO" id="GO:0052837">
    <property type="term" value="P:thiazole biosynthetic process"/>
    <property type="evidence" value="ECO:0007669"/>
    <property type="project" value="InterPro"/>
</dbReference>
<dbReference type="Gene3D" id="3.30.2130.30">
    <property type="match status" value="1"/>
</dbReference>
<comment type="caution">
    <text evidence="14">The sequence shown here is derived from an EMBL/GenBank/DDBJ whole genome shotgun (WGS) entry which is preliminary data.</text>
</comment>
<evidence type="ECO:0000256" key="10">
    <source>
        <dbReference type="ARBA" id="ARBA00023284"/>
    </source>
</evidence>
<dbReference type="InterPro" id="IPR050102">
    <property type="entry name" value="tRNA_sulfurtransferase_ThiI"/>
</dbReference>